<dbReference type="PANTHER" id="PTHR37943:SF1">
    <property type="entry name" value="PROTEIN VES"/>
    <property type="match status" value="1"/>
</dbReference>
<dbReference type="Pfam" id="PF05962">
    <property type="entry name" value="HutD"/>
    <property type="match status" value="1"/>
</dbReference>
<dbReference type="Proteomes" id="UP001430290">
    <property type="component" value="Unassembled WGS sequence"/>
</dbReference>
<dbReference type="InterPro" id="IPR014710">
    <property type="entry name" value="RmlC-like_jellyroll"/>
</dbReference>
<proteinExistence type="predicted"/>
<dbReference type="PANTHER" id="PTHR37943">
    <property type="entry name" value="PROTEIN VES"/>
    <property type="match status" value="1"/>
</dbReference>
<evidence type="ECO:0000313" key="1">
    <source>
        <dbReference type="EMBL" id="MBZ4186595.1"/>
    </source>
</evidence>
<dbReference type="EMBL" id="JAIQDJ010000005">
    <property type="protein sequence ID" value="MBZ4186595.1"/>
    <property type="molecule type" value="Genomic_DNA"/>
</dbReference>
<gene>
    <name evidence="1" type="ORF">K7B09_09700</name>
</gene>
<dbReference type="InterPro" id="IPR010282">
    <property type="entry name" value="Uncharacterised_HutD/Ves"/>
</dbReference>
<comment type="caution">
    <text evidence="1">The sequence shown here is derived from an EMBL/GenBank/DDBJ whole genome shotgun (WGS) entry which is preliminary data.</text>
</comment>
<keyword evidence="2" id="KW-1185">Reference proteome</keyword>
<dbReference type="InterPro" id="IPR011051">
    <property type="entry name" value="RmlC_Cupin_sf"/>
</dbReference>
<sequence length="224" mass="25314">MSPRRSEFTEVESVHDRLDATLMASVLRAQDYRRMPWKNAAGWTSEVLRVPDCEDWNWRLSIADIEADAAFSTFPGVDRWLVLLSGNGMRLKFDDGHIRTLLPPHGEARFSGEQPLTGELLEGPSRDFNLMWKRACVTAQTWRRPLVGPMVLFVDRSETWVIYLLAGQAEFNAECGLPRMQQGDTAILQGGDERTRYALEGGGEVLMICLQQLDASCPQQQIQS</sequence>
<name>A0ABS7TFK1_9GAMM</name>
<dbReference type="CDD" id="cd20293">
    <property type="entry name" value="cupin_HutD_N"/>
    <property type="match status" value="1"/>
</dbReference>
<accession>A0ABS7TFK1</accession>
<dbReference type="Gene3D" id="2.60.120.10">
    <property type="entry name" value="Jelly Rolls"/>
    <property type="match status" value="1"/>
</dbReference>
<organism evidence="1 2">
    <name type="scientific">Thermomonas beijingensis</name>
    <dbReference type="NCBI Taxonomy" id="2872701"/>
    <lineage>
        <taxon>Bacteria</taxon>
        <taxon>Pseudomonadati</taxon>
        <taxon>Pseudomonadota</taxon>
        <taxon>Gammaproteobacteria</taxon>
        <taxon>Lysobacterales</taxon>
        <taxon>Lysobacteraceae</taxon>
        <taxon>Thermomonas</taxon>
    </lineage>
</organism>
<reference evidence="1" key="1">
    <citation type="submission" date="2021-09" db="EMBL/GenBank/DDBJ databases">
        <authorList>
            <person name="Wu T."/>
            <person name="Guo S.Z."/>
        </authorList>
    </citation>
    <scope>NUCLEOTIDE SEQUENCE</scope>
    <source>
        <strain evidence="1">RSS-23</strain>
    </source>
</reference>
<protein>
    <submittedName>
        <fullName evidence="1">HutD family protein</fullName>
    </submittedName>
</protein>
<dbReference type="SUPFAM" id="SSF51182">
    <property type="entry name" value="RmlC-like cupins"/>
    <property type="match status" value="1"/>
</dbReference>
<evidence type="ECO:0000313" key="2">
    <source>
        <dbReference type="Proteomes" id="UP001430290"/>
    </source>
</evidence>